<dbReference type="Proteomes" id="UP000232722">
    <property type="component" value="Unassembled WGS sequence"/>
</dbReference>
<accession>A0A2N0PHK5</accession>
<name>A0A2N0PHK5_9GLOM</name>
<keyword evidence="1" id="KW-1133">Transmembrane helix</keyword>
<comment type="caution">
    <text evidence="2">The sequence shown here is derived from an EMBL/GenBank/DDBJ whole genome shotgun (WGS) entry which is preliminary data.</text>
</comment>
<keyword evidence="1" id="KW-0472">Membrane</keyword>
<dbReference type="VEuPathDB" id="FungiDB:RhiirFUN_011740"/>
<evidence type="ECO:0000256" key="1">
    <source>
        <dbReference type="SAM" id="Phobius"/>
    </source>
</evidence>
<proteinExistence type="predicted"/>
<reference evidence="2 3" key="1">
    <citation type="submission" date="2016-04" db="EMBL/GenBank/DDBJ databases">
        <title>Genome analyses suggest a sexual origin of heterokaryosis in a supposedly ancient asexual fungus.</title>
        <authorList>
            <person name="Ropars J."/>
            <person name="Sedzielewska K."/>
            <person name="Noel J."/>
            <person name="Charron P."/>
            <person name="Farinelli L."/>
            <person name="Marton T."/>
            <person name="Kruger M."/>
            <person name="Pelin A."/>
            <person name="Brachmann A."/>
            <person name="Corradi N."/>
        </authorList>
    </citation>
    <scope>NUCLEOTIDE SEQUENCE [LARGE SCALE GENOMIC DNA]</scope>
    <source>
        <strain evidence="2 3">A5</strain>
    </source>
</reference>
<feature type="transmembrane region" description="Helical" evidence="1">
    <location>
        <begin position="24"/>
        <end position="45"/>
    </location>
</feature>
<sequence length="175" mass="20049">MSVKFSSSVSLISVKRYTIDLPTFLIIGVFIINYSFVILPIKIGFKAHKLYKRRKSIICQTIYVTLIRTKKFVDDKEMRQHIERHVTTKLREVAYARLVPTSTPQNGNILSLKYLVKLIGLNGKEELMISAENTTSALFFFQHQVLLGQNTLKLDGSNWREKIRNGESVGKIEAT</sequence>
<reference evidence="2 3" key="2">
    <citation type="submission" date="2017-09" db="EMBL/GenBank/DDBJ databases">
        <title>Extensive intraspecific genome diversity in a model arbuscular mycorrhizal fungus.</title>
        <authorList>
            <person name="Chen E.C."/>
            <person name="Morin E."/>
            <person name="Beaudet D."/>
            <person name="Noel J."/>
            <person name="Ndikumana S."/>
            <person name="Charron P."/>
            <person name="St-Onge C."/>
            <person name="Giorgi J."/>
            <person name="Grigoriev I.V."/>
            <person name="Roux C."/>
            <person name="Martin F.M."/>
            <person name="Corradi N."/>
        </authorList>
    </citation>
    <scope>NUCLEOTIDE SEQUENCE [LARGE SCALE GENOMIC DNA]</scope>
    <source>
        <strain evidence="2 3">A5</strain>
    </source>
</reference>
<evidence type="ECO:0000313" key="3">
    <source>
        <dbReference type="Proteomes" id="UP000232722"/>
    </source>
</evidence>
<organism evidence="2 3">
    <name type="scientific">Rhizophagus irregularis</name>
    <dbReference type="NCBI Taxonomy" id="588596"/>
    <lineage>
        <taxon>Eukaryota</taxon>
        <taxon>Fungi</taxon>
        <taxon>Fungi incertae sedis</taxon>
        <taxon>Mucoromycota</taxon>
        <taxon>Glomeromycotina</taxon>
        <taxon>Glomeromycetes</taxon>
        <taxon>Glomerales</taxon>
        <taxon>Glomeraceae</taxon>
        <taxon>Rhizophagus</taxon>
    </lineage>
</organism>
<dbReference type="VEuPathDB" id="FungiDB:FUN_014590"/>
<dbReference type="AlphaFoldDB" id="A0A2N0PHK5"/>
<evidence type="ECO:0000313" key="2">
    <source>
        <dbReference type="EMBL" id="PKC06295.1"/>
    </source>
</evidence>
<gene>
    <name evidence="2" type="ORF">RhiirA5_377940</name>
</gene>
<protein>
    <submittedName>
        <fullName evidence="2">Uncharacterized protein</fullName>
    </submittedName>
</protein>
<dbReference type="EMBL" id="LLXJ01000773">
    <property type="protein sequence ID" value="PKC06295.1"/>
    <property type="molecule type" value="Genomic_DNA"/>
</dbReference>
<keyword evidence="1" id="KW-0812">Transmembrane</keyword>